<feature type="compositionally biased region" description="Low complexity" evidence="1">
    <location>
        <begin position="74"/>
        <end position="83"/>
    </location>
</feature>
<evidence type="ECO:0000313" key="5">
    <source>
        <dbReference type="Proteomes" id="UP000192934"/>
    </source>
</evidence>
<sequence length="247" mass="26576">MILSCPVCDTRYVVPDSAIGANGRQVRCANCKNSWFQGPPPAPKSVMPEERAEPPAAVAEDAAPIAAAPPPEHAVPQPFQSTPTPFPEPEAADEPIDYDAYAQEPPFSGRRNPARLWTIIAIIAAVLMLGAVAAIWAFGLPIQNVTKAEAATPLEIKVNGQPERRQLESGNELLAVSGRIVNPTEQTQRVPQIRAELRDVQGRVVYGWFISAPVPELAPGQSTVFNSAEVDVPRGAKRLNLSFGQFS</sequence>
<dbReference type="NCBIfam" id="TIGR02098">
    <property type="entry name" value="MJ0042_CXXC"/>
    <property type="match status" value="1"/>
</dbReference>
<evidence type="ECO:0000256" key="2">
    <source>
        <dbReference type="SAM" id="Phobius"/>
    </source>
</evidence>
<dbReference type="STRING" id="941907.SAMN06295910_1144"/>
<organism evidence="4 5">
    <name type="scientific">Allosphingosinicella indica</name>
    <dbReference type="NCBI Taxonomy" id="941907"/>
    <lineage>
        <taxon>Bacteria</taxon>
        <taxon>Pseudomonadati</taxon>
        <taxon>Pseudomonadota</taxon>
        <taxon>Alphaproteobacteria</taxon>
        <taxon>Sphingomonadales</taxon>
        <taxon>Sphingomonadaceae</taxon>
        <taxon>Allosphingosinicella</taxon>
    </lineage>
</organism>
<keyword evidence="5" id="KW-1185">Reference proteome</keyword>
<evidence type="ECO:0000259" key="3">
    <source>
        <dbReference type="Pfam" id="PF13717"/>
    </source>
</evidence>
<dbReference type="InterPro" id="IPR011723">
    <property type="entry name" value="Znf/thioredoxin_put"/>
</dbReference>
<proteinExistence type="predicted"/>
<feature type="transmembrane region" description="Helical" evidence="2">
    <location>
        <begin position="116"/>
        <end position="138"/>
    </location>
</feature>
<reference evidence="5" key="1">
    <citation type="submission" date="2017-04" db="EMBL/GenBank/DDBJ databases">
        <authorList>
            <person name="Varghese N."/>
            <person name="Submissions S."/>
        </authorList>
    </citation>
    <scope>NUCLEOTIDE SEQUENCE [LARGE SCALE GENOMIC DNA]</scope>
    <source>
        <strain evidence="5">Dd16</strain>
    </source>
</reference>
<dbReference type="EMBL" id="LT840185">
    <property type="protein sequence ID" value="SMF63954.1"/>
    <property type="molecule type" value="Genomic_DNA"/>
</dbReference>
<evidence type="ECO:0000313" key="4">
    <source>
        <dbReference type="EMBL" id="SMF63954.1"/>
    </source>
</evidence>
<feature type="domain" description="Zinc finger/thioredoxin putative" evidence="3">
    <location>
        <begin position="1"/>
        <end position="36"/>
    </location>
</feature>
<dbReference type="Proteomes" id="UP000192934">
    <property type="component" value="Chromosome I"/>
</dbReference>
<keyword evidence="2" id="KW-1133">Transmembrane helix</keyword>
<name>A0A1X7G5W4_9SPHN</name>
<dbReference type="OrthoDB" id="7159357at2"/>
<dbReference type="RefSeq" id="WP_085217911.1">
    <property type="nucleotide sequence ID" value="NZ_LT840185.1"/>
</dbReference>
<keyword evidence="2" id="KW-0472">Membrane</keyword>
<evidence type="ECO:0000256" key="1">
    <source>
        <dbReference type="SAM" id="MobiDB-lite"/>
    </source>
</evidence>
<dbReference type="Pfam" id="PF13717">
    <property type="entry name" value="Zn_ribbon_4"/>
    <property type="match status" value="1"/>
</dbReference>
<feature type="region of interest" description="Disordered" evidence="1">
    <location>
        <begin position="39"/>
        <end position="93"/>
    </location>
</feature>
<feature type="compositionally biased region" description="Low complexity" evidence="1">
    <location>
        <begin position="54"/>
        <end position="66"/>
    </location>
</feature>
<dbReference type="AlphaFoldDB" id="A0A1X7G5W4"/>
<protein>
    <submittedName>
        <fullName evidence="4">MJ0042 family finger-like domain-containing protein</fullName>
    </submittedName>
</protein>
<keyword evidence="2" id="KW-0812">Transmembrane</keyword>
<gene>
    <name evidence="4" type="ORF">SAMN06295910_1144</name>
</gene>
<accession>A0A1X7G5W4</accession>